<dbReference type="InterPro" id="IPR046357">
    <property type="entry name" value="PPIase_dom_sf"/>
</dbReference>
<evidence type="ECO:0000313" key="9">
    <source>
        <dbReference type="EMBL" id="APU14553.1"/>
    </source>
</evidence>
<feature type="signal peptide" evidence="7">
    <location>
        <begin position="1"/>
        <end position="35"/>
    </location>
</feature>
<dbReference type="Gene3D" id="3.10.50.40">
    <property type="match status" value="1"/>
</dbReference>
<dbReference type="AlphaFoldDB" id="A0AAC9LAW5"/>
<evidence type="ECO:0000256" key="1">
    <source>
        <dbReference type="ARBA" id="ARBA00000971"/>
    </source>
</evidence>
<dbReference type="InterPro" id="IPR001179">
    <property type="entry name" value="PPIase_FKBP_dom"/>
</dbReference>
<comment type="catalytic activity">
    <reaction evidence="1 4 5">
        <text>[protein]-peptidylproline (omega=180) = [protein]-peptidylproline (omega=0)</text>
        <dbReference type="Rhea" id="RHEA:16237"/>
        <dbReference type="Rhea" id="RHEA-COMP:10747"/>
        <dbReference type="Rhea" id="RHEA-COMP:10748"/>
        <dbReference type="ChEBI" id="CHEBI:83833"/>
        <dbReference type="ChEBI" id="CHEBI:83834"/>
        <dbReference type="EC" id="5.2.1.8"/>
    </reaction>
</comment>
<dbReference type="EMBL" id="CP016076">
    <property type="protein sequence ID" value="APU14553.1"/>
    <property type="molecule type" value="Genomic_DNA"/>
</dbReference>
<organism evidence="9 10">
    <name type="scientific">Actinoalloteichus fjordicus</name>
    <dbReference type="NCBI Taxonomy" id="1612552"/>
    <lineage>
        <taxon>Bacteria</taxon>
        <taxon>Bacillati</taxon>
        <taxon>Actinomycetota</taxon>
        <taxon>Actinomycetes</taxon>
        <taxon>Pseudonocardiales</taxon>
        <taxon>Pseudonocardiaceae</taxon>
        <taxon>Actinoalloteichus</taxon>
    </lineage>
</organism>
<sequence>MYALCANVQWLTMRRLAPVGLSLLALALVAACTSAEEPADPPRTDDVQTPTTSLATDEMDSDLPPCSGEEVEVVGGFGTVPEVTVPEDCGPPNELVIIPLEPGEDPAVAEGDTAVMDYQLTLWSTGDTVDSSFARNETLPVENVGAAQVIQGWNEGLVGLETGSRSVLIIPPELAYGPAGSGERLAGETLVFVVDVLETAPAS</sequence>
<name>A0AAC9LAW5_9PSEU</name>
<feature type="domain" description="PPIase FKBP-type" evidence="8">
    <location>
        <begin position="111"/>
        <end position="200"/>
    </location>
</feature>
<dbReference type="InterPro" id="IPR044609">
    <property type="entry name" value="FKBP2/11"/>
</dbReference>
<feature type="region of interest" description="Disordered" evidence="6">
    <location>
        <begin position="35"/>
        <end position="64"/>
    </location>
</feature>
<dbReference type="EC" id="5.2.1.8" evidence="5"/>
<dbReference type="SUPFAM" id="SSF54534">
    <property type="entry name" value="FKBP-like"/>
    <property type="match status" value="1"/>
</dbReference>
<accession>A0AAC9LAW5</accession>
<dbReference type="PANTHER" id="PTHR45779:SF7">
    <property type="entry name" value="PEPTIDYLPROLYL ISOMERASE"/>
    <property type="match status" value="1"/>
</dbReference>
<reference evidence="10" key="1">
    <citation type="submission" date="2016-06" db="EMBL/GenBank/DDBJ databases">
        <title>Complete genome sequence of Actinoalloteichus fjordicus DSM 46855 (=ADI127-17), type strain of the new species Actinoalloteichus fjordicus.</title>
        <authorList>
            <person name="Ruckert C."/>
            <person name="Nouioui I."/>
            <person name="Willmese J."/>
            <person name="van Wezel G."/>
            <person name="Klenk H.-P."/>
            <person name="Kalinowski J."/>
            <person name="Zotchev S.B."/>
        </authorList>
    </citation>
    <scope>NUCLEOTIDE SEQUENCE [LARGE SCALE GENOMIC DNA]</scope>
    <source>
        <strain evidence="10">ADI127-7</strain>
    </source>
</reference>
<gene>
    <name evidence="9" type="ORF">UA74_12465</name>
</gene>
<proteinExistence type="inferred from homology"/>
<feature type="chain" id="PRO_5042057827" description="Peptidyl-prolyl cis-trans isomerase" evidence="7">
    <location>
        <begin position="36"/>
        <end position="203"/>
    </location>
</feature>
<dbReference type="PANTHER" id="PTHR45779">
    <property type="entry name" value="PEPTIDYLPROLYL ISOMERASE"/>
    <property type="match status" value="1"/>
</dbReference>
<dbReference type="GO" id="GO:0003755">
    <property type="term" value="F:peptidyl-prolyl cis-trans isomerase activity"/>
    <property type="evidence" value="ECO:0007669"/>
    <property type="project" value="UniProtKB-UniRule"/>
</dbReference>
<evidence type="ECO:0000256" key="3">
    <source>
        <dbReference type="ARBA" id="ARBA00023235"/>
    </source>
</evidence>
<comment type="similarity">
    <text evidence="5">Belongs to the FKBP-type PPIase family.</text>
</comment>
<evidence type="ECO:0000256" key="6">
    <source>
        <dbReference type="SAM" id="MobiDB-lite"/>
    </source>
</evidence>
<dbReference type="Proteomes" id="UP000185511">
    <property type="component" value="Chromosome"/>
</dbReference>
<evidence type="ECO:0000256" key="5">
    <source>
        <dbReference type="RuleBase" id="RU003915"/>
    </source>
</evidence>
<evidence type="ECO:0000256" key="2">
    <source>
        <dbReference type="ARBA" id="ARBA00023110"/>
    </source>
</evidence>
<protein>
    <recommendedName>
        <fullName evidence="5">Peptidyl-prolyl cis-trans isomerase</fullName>
        <ecNumber evidence="5">5.2.1.8</ecNumber>
    </recommendedName>
</protein>
<evidence type="ECO:0000256" key="4">
    <source>
        <dbReference type="PROSITE-ProRule" id="PRU00277"/>
    </source>
</evidence>
<evidence type="ECO:0000313" key="10">
    <source>
        <dbReference type="Proteomes" id="UP000185511"/>
    </source>
</evidence>
<evidence type="ECO:0000259" key="8">
    <source>
        <dbReference type="PROSITE" id="PS50059"/>
    </source>
</evidence>
<dbReference type="Pfam" id="PF00254">
    <property type="entry name" value="FKBP_C"/>
    <property type="match status" value="1"/>
</dbReference>
<keyword evidence="2 4" id="KW-0697">Rotamase</keyword>
<dbReference type="KEGG" id="acad:UA74_12465"/>
<dbReference type="PROSITE" id="PS50059">
    <property type="entry name" value="FKBP_PPIASE"/>
    <property type="match status" value="1"/>
</dbReference>
<keyword evidence="7" id="KW-0732">Signal</keyword>
<evidence type="ECO:0000256" key="7">
    <source>
        <dbReference type="SAM" id="SignalP"/>
    </source>
</evidence>
<keyword evidence="3 4" id="KW-0413">Isomerase</keyword>
<keyword evidence="10" id="KW-1185">Reference proteome</keyword>